<evidence type="ECO:0000313" key="2">
    <source>
        <dbReference type="EMBL" id="EUJ25812.1"/>
    </source>
</evidence>
<dbReference type="Pfam" id="PF00128">
    <property type="entry name" value="Alpha-amylase"/>
    <property type="match status" value="1"/>
</dbReference>
<evidence type="ECO:0000313" key="3">
    <source>
        <dbReference type="Proteomes" id="UP000019251"/>
    </source>
</evidence>
<dbReference type="Proteomes" id="UP000019251">
    <property type="component" value="Unassembled WGS sequence"/>
</dbReference>
<dbReference type="PANTHER" id="PTHR10357:SF179">
    <property type="entry name" value="NEUTRAL AND BASIC AMINO ACID TRANSPORT PROTEIN RBAT"/>
    <property type="match status" value="1"/>
</dbReference>
<evidence type="ECO:0000259" key="1">
    <source>
        <dbReference type="Pfam" id="PF00128"/>
    </source>
</evidence>
<name>A0A829R4V9_LISGR</name>
<protein>
    <submittedName>
        <fullName evidence="2">Oligo-1,6-alpha-glucosidase</fullName>
    </submittedName>
</protein>
<dbReference type="AlphaFoldDB" id="A0A829R4V9"/>
<dbReference type="Gene3D" id="3.20.20.80">
    <property type="entry name" value="Glycosidases"/>
    <property type="match status" value="1"/>
</dbReference>
<dbReference type="GO" id="GO:0004556">
    <property type="term" value="F:alpha-amylase activity"/>
    <property type="evidence" value="ECO:0007669"/>
    <property type="project" value="TreeGrafter"/>
</dbReference>
<dbReference type="InterPro" id="IPR017853">
    <property type="entry name" value="GH"/>
</dbReference>
<gene>
    <name evidence="2" type="ORF">LMUR_14534</name>
</gene>
<comment type="caution">
    <text evidence="2">The sequence shown here is derived from an EMBL/GenBank/DDBJ whole genome shotgun (WGS) entry which is preliminary data.</text>
</comment>
<dbReference type="EMBL" id="AODG01000021">
    <property type="protein sequence ID" value="EUJ25812.1"/>
    <property type="molecule type" value="Genomic_DNA"/>
</dbReference>
<dbReference type="PANTHER" id="PTHR10357">
    <property type="entry name" value="ALPHA-AMYLASE FAMILY MEMBER"/>
    <property type="match status" value="1"/>
</dbReference>
<proteinExistence type="predicted"/>
<organism evidence="2 3">
    <name type="scientific">Listeria grayi FSL F6-1183</name>
    <dbReference type="NCBI Taxonomy" id="1265827"/>
    <lineage>
        <taxon>Bacteria</taxon>
        <taxon>Bacillati</taxon>
        <taxon>Bacillota</taxon>
        <taxon>Bacilli</taxon>
        <taxon>Bacillales</taxon>
        <taxon>Listeriaceae</taxon>
        <taxon>Listeria</taxon>
    </lineage>
</organism>
<reference evidence="2 3" key="1">
    <citation type="submission" date="2012-12" db="EMBL/GenBank/DDBJ databases">
        <title>Novel taxa of Listeriaceae from agricultural environments in the United States.</title>
        <authorList>
            <person name="den Bakker H.C."/>
            <person name="Allred A."/>
            <person name="Warchocki S."/>
            <person name="Wright E.M."/>
            <person name="Burrell A."/>
            <person name="Nightingale K.K."/>
            <person name="Kephart D."/>
            <person name="Wiedmann M."/>
        </authorList>
    </citation>
    <scope>NUCLEOTIDE SEQUENCE [LARGE SCALE GENOMIC DNA]</scope>
    <source>
        <strain evidence="2 3">FSL F6-1183</strain>
    </source>
</reference>
<dbReference type="SUPFAM" id="SSF51445">
    <property type="entry name" value="(Trans)glycosidases"/>
    <property type="match status" value="1"/>
</dbReference>
<sequence length="83" mass="9588">MNKKWWQETVIYQIYPRSFYDSNQDGVGDLQGIIRKLPYLEKLGIGAIWLSPVCASPNDDNGYDISDYQAIAPEYGTMQIWTH</sequence>
<dbReference type="InterPro" id="IPR006047">
    <property type="entry name" value="GH13_cat_dom"/>
</dbReference>
<dbReference type="GO" id="GO:0009313">
    <property type="term" value="P:oligosaccharide catabolic process"/>
    <property type="evidence" value="ECO:0007669"/>
    <property type="project" value="TreeGrafter"/>
</dbReference>
<feature type="domain" description="Glycosyl hydrolase family 13 catalytic" evidence="1">
    <location>
        <begin position="13"/>
        <end position="79"/>
    </location>
</feature>
<accession>A0A829R4V9</accession>